<sequence>MPNPNKTKLLSSITLKKMIELSNIDNNAHRVPADNTKRLVSNARYSGTFIKKNKNNLLMGYASKERAIYTKDRRQNIAVFLIGNYKVSPLSLNARCIECYVENDPNEDAFIFVLPFKPQFNEAGDPDLPREVLSKVEIKIPHSSIQSFDCNLEHVFLNLDTSIQREWINFLDPLNVNQKKLTLSKDQSSYVRLNEEEAEEGKDLIINTVRNDTVIKLIMIKPNFSWISYLLSVNIPSLIEKFHIFGGSKNHIRKNIKDKMGDGVPHVRVNRNRSVAAKKRALVRCQVKKQADDCILFYVGEREHFAEGGKMYYVKCHEADLKMKANYEHIRCLLETPRYRGKKIVVHYSQKIKDCIDSKAT</sequence>
<evidence type="ECO:0000313" key="2">
    <source>
        <dbReference type="WBParaSite" id="RSKR_0000684300.1"/>
    </source>
</evidence>
<name>A0AC35U2W8_9BILA</name>
<evidence type="ECO:0000313" key="1">
    <source>
        <dbReference type="Proteomes" id="UP000095286"/>
    </source>
</evidence>
<accession>A0AC35U2W8</accession>
<proteinExistence type="predicted"/>
<protein>
    <submittedName>
        <fullName evidence="2">SET domain-containing protein</fullName>
    </submittedName>
</protein>
<dbReference type="WBParaSite" id="RSKR_0000684300.1">
    <property type="protein sequence ID" value="RSKR_0000684300.1"/>
    <property type="gene ID" value="RSKR_0000684300"/>
</dbReference>
<dbReference type="Proteomes" id="UP000095286">
    <property type="component" value="Unplaced"/>
</dbReference>
<organism evidence="1 2">
    <name type="scientific">Rhabditophanes sp. KR3021</name>
    <dbReference type="NCBI Taxonomy" id="114890"/>
    <lineage>
        <taxon>Eukaryota</taxon>
        <taxon>Metazoa</taxon>
        <taxon>Ecdysozoa</taxon>
        <taxon>Nematoda</taxon>
        <taxon>Chromadorea</taxon>
        <taxon>Rhabditida</taxon>
        <taxon>Tylenchina</taxon>
        <taxon>Panagrolaimomorpha</taxon>
        <taxon>Strongyloidoidea</taxon>
        <taxon>Alloionematidae</taxon>
        <taxon>Rhabditophanes</taxon>
    </lineage>
</organism>
<reference evidence="2" key="1">
    <citation type="submission" date="2016-11" db="UniProtKB">
        <authorList>
            <consortium name="WormBaseParasite"/>
        </authorList>
    </citation>
    <scope>IDENTIFICATION</scope>
    <source>
        <strain evidence="2">KR3021</strain>
    </source>
</reference>